<keyword evidence="1" id="KW-0175">Coiled coil</keyword>
<name>A0ABW2XPP7_9ACTN</name>
<dbReference type="EMBL" id="JBHTGP010000013">
    <property type="protein sequence ID" value="MFD0687807.1"/>
    <property type="molecule type" value="Genomic_DNA"/>
</dbReference>
<dbReference type="Proteomes" id="UP001597063">
    <property type="component" value="Unassembled WGS sequence"/>
</dbReference>
<organism evidence="2 3">
    <name type="scientific">Actinomadura fibrosa</name>
    <dbReference type="NCBI Taxonomy" id="111802"/>
    <lineage>
        <taxon>Bacteria</taxon>
        <taxon>Bacillati</taxon>
        <taxon>Actinomycetota</taxon>
        <taxon>Actinomycetes</taxon>
        <taxon>Streptosporangiales</taxon>
        <taxon>Thermomonosporaceae</taxon>
        <taxon>Actinomadura</taxon>
    </lineage>
</organism>
<sequence length="645" mass="67699">MTITRGLEAAPAARDDAEASLVAGERALLDEGDLRTGRIWFDAAYREAERHGDAAGMARAALGLGGLWLHEHRLAAAAEMVRTRQRAALALLDPGSPLALRLRIRLAAEDDYATGGHAAILALVAEARQAGDPVPLAEALSLAHHCLLGPEHGALRLGLARELIGEASRTGRRSDLLMGLLWHAVDLFDGGDPQAERGVRELRDSLGRRDHLAVGIVLDSLDVMLAIREGRFAEAEELAGACLARGEKTGDAAAAGFYAAQIGTIRWYQGRIAECLPALTELVASPDLSPLDNACYAGLAVAAAHSGDRRLAEGSLARLRGRVQDGAPRSCSWLFAMYGVAEAANLLGDAEAAAQAYELLAPFADLPVTLGLGGTCLGSVHHSLGVAALTTGDADTAVEHLVQAVEANLALWHWPAVVVSRTRLAEALALRDGPRSEAARAALEAAAEEAARLGMPVPAGASGPVAGAGRPRSRGIVCERQGRRWSLALGHRAALVGDSVGMRHLAVLIGNPGREIPAISLATGPAAAPGDAASVQPVLDEEAKRRYKRRLAELEAEIEEHEAAGRFERAEAVGAERDWLIAELASASGLGGRTRRFTDSEERARIAVGKAIRRALKHVADADAAIGAELRATIQTGTLCSYRPG</sequence>
<evidence type="ECO:0008006" key="4">
    <source>
        <dbReference type="Google" id="ProtNLM"/>
    </source>
</evidence>
<dbReference type="RefSeq" id="WP_242619225.1">
    <property type="nucleotide sequence ID" value="NZ_CAACUY010000047.1"/>
</dbReference>
<gene>
    <name evidence="2" type="ORF">ACFQZM_25155</name>
</gene>
<protein>
    <recommendedName>
        <fullName evidence="4">Tetratricopeptide repeat protein</fullName>
    </recommendedName>
</protein>
<proteinExistence type="predicted"/>
<reference evidence="3" key="1">
    <citation type="journal article" date="2019" name="Int. J. Syst. Evol. Microbiol.">
        <title>The Global Catalogue of Microorganisms (GCM) 10K type strain sequencing project: providing services to taxonomists for standard genome sequencing and annotation.</title>
        <authorList>
            <consortium name="The Broad Institute Genomics Platform"/>
            <consortium name="The Broad Institute Genome Sequencing Center for Infectious Disease"/>
            <person name="Wu L."/>
            <person name="Ma J."/>
        </authorList>
    </citation>
    <scope>NUCLEOTIDE SEQUENCE [LARGE SCALE GENOMIC DNA]</scope>
    <source>
        <strain evidence="3">JCM 9371</strain>
    </source>
</reference>
<dbReference type="InterPro" id="IPR011990">
    <property type="entry name" value="TPR-like_helical_dom_sf"/>
</dbReference>
<dbReference type="Gene3D" id="1.25.40.10">
    <property type="entry name" value="Tetratricopeptide repeat domain"/>
    <property type="match status" value="1"/>
</dbReference>
<feature type="coiled-coil region" evidence="1">
    <location>
        <begin position="544"/>
        <end position="571"/>
    </location>
</feature>
<evidence type="ECO:0000313" key="3">
    <source>
        <dbReference type="Proteomes" id="UP001597063"/>
    </source>
</evidence>
<comment type="caution">
    <text evidence="2">The sequence shown here is derived from an EMBL/GenBank/DDBJ whole genome shotgun (WGS) entry which is preliminary data.</text>
</comment>
<keyword evidence="3" id="KW-1185">Reference proteome</keyword>
<accession>A0ABW2XPP7</accession>
<evidence type="ECO:0000256" key="1">
    <source>
        <dbReference type="SAM" id="Coils"/>
    </source>
</evidence>
<evidence type="ECO:0000313" key="2">
    <source>
        <dbReference type="EMBL" id="MFD0687807.1"/>
    </source>
</evidence>